<name>A0A0A9HHE9_ARUDO</name>
<protein>
    <submittedName>
        <fullName evidence="1">Uncharacterized protein</fullName>
    </submittedName>
</protein>
<reference evidence="1" key="2">
    <citation type="journal article" date="2015" name="Data Brief">
        <title>Shoot transcriptome of the giant reed, Arundo donax.</title>
        <authorList>
            <person name="Barrero R.A."/>
            <person name="Guerrero F.D."/>
            <person name="Moolhuijzen P."/>
            <person name="Goolsby J.A."/>
            <person name="Tidwell J."/>
            <person name="Bellgard S.E."/>
            <person name="Bellgard M.I."/>
        </authorList>
    </citation>
    <scope>NUCLEOTIDE SEQUENCE</scope>
    <source>
        <tissue evidence="1">Shoot tissue taken approximately 20 cm above the soil surface</tissue>
    </source>
</reference>
<organism evidence="1">
    <name type="scientific">Arundo donax</name>
    <name type="common">Giant reed</name>
    <name type="synonym">Donax arundinaceus</name>
    <dbReference type="NCBI Taxonomy" id="35708"/>
    <lineage>
        <taxon>Eukaryota</taxon>
        <taxon>Viridiplantae</taxon>
        <taxon>Streptophyta</taxon>
        <taxon>Embryophyta</taxon>
        <taxon>Tracheophyta</taxon>
        <taxon>Spermatophyta</taxon>
        <taxon>Magnoliopsida</taxon>
        <taxon>Liliopsida</taxon>
        <taxon>Poales</taxon>
        <taxon>Poaceae</taxon>
        <taxon>PACMAD clade</taxon>
        <taxon>Arundinoideae</taxon>
        <taxon>Arundineae</taxon>
        <taxon>Arundo</taxon>
    </lineage>
</organism>
<sequence>MESQSLSLQSVPKRPLCGDLFATKPRPVNPFGSCLRIQSWENGKNVPSAPALA</sequence>
<dbReference type="AlphaFoldDB" id="A0A0A9HHE9"/>
<dbReference type="EMBL" id="GBRH01163605">
    <property type="protein sequence ID" value="JAE34291.1"/>
    <property type="molecule type" value="Transcribed_RNA"/>
</dbReference>
<reference evidence="1" key="1">
    <citation type="submission" date="2014-09" db="EMBL/GenBank/DDBJ databases">
        <authorList>
            <person name="Magalhaes I.L.F."/>
            <person name="Oliveira U."/>
            <person name="Santos F.R."/>
            <person name="Vidigal T.H.D.A."/>
            <person name="Brescovit A.D."/>
            <person name="Santos A.J."/>
        </authorList>
    </citation>
    <scope>NUCLEOTIDE SEQUENCE</scope>
    <source>
        <tissue evidence="1">Shoot tissue taken approximately 20 cm above the soil surface</tissue>
    </source>
</reference>
<evidence type="ECO:0000313" key="1">
    <source>
        <dbReference type="EMBL" id="JAE34291.1"/>
    </source>
</evidence>
<accession>A0A0A9HHE9</accession>
<proteinExistence type="predicted"/>